<sequence>MTAKLTTERRAELLSAATRGELVPLAERLLAQGALGEPAVLVPPEVGMVMVQVREPIAEERFYLGEVLVTRCGAEVGGVAGWSMRGDDDRIAALAAALLDAVCAAGLPESAEVEDLCAAVELRRRREIDEEWARIAPTLVTFEELP</sequence>
<dbReference type="GO" id="GO:0015716">
    <property type="term" value="P:organic phosphonate transport"/>
    <property type="evidence" value="ECO:0007669"/>
    <property type="project" value="InterPro"/>
</dbReference>
<dbReference type="RefSeq" id="WP_113981342.1">
    <property type="nucleotide sequence ID" value="NZ_QMEY01000005.1"/>
</dbReference>
<dbReference type="InterPro" id="IPR009609">
    <property type="entry name" value="Phosphonate_metab_PhnG"/>
</dbReference>
<name>A0A366M1G9_9ACTN</name>
<organism evidence="1 2">
    <name type="scientific">Spongiactinospora rosea</name>
    <dbReference type="NCBI Taxonomy" id="2248750"/>
    <lineage>
        <taxon>Bacteria</taxon>
        <taxon>Bacillati</taxon>
        <taxon>Actinomycetota</taxon>
        <taxon>Actinomycetes</taxon>
        <taxon>Streptosporangiales</taxon>
        <taxon>Streptosporangiaceae</taxon>
        <taxon>Spongiactinospora</taxon>
    </lineage>
</organism>
<gene>
    <name evidence="1" type="ORF">DP939_15215</name>
</gene>
<proteinExistence type="predicted"/>
<dbReference type="OrthoDB" id="3732539at2"/>
<keyword evidence="2" id="KW-1185">Reference proteome</keyword>
<evidence type="ECO:0000313" key="2">
    <source>
        <dbReference type="Proteomes" id="UP000253303"/>
    </source>
</evidence>
<dbReference type="AlphaFoldDB" id="A0A366M1G9"/>
<reference evidence="1 2" key="1">
    <citation type="submission" date="2018-06" db="EMBL/GenBank/DDBJ databases">
        <title>Sphaerisporangium craniellae sp. nov., isolated from a marine sponge in the South China Sea.</title>
        <authorList>
            <person name="Li L."/>
        </authorList>
    </citation>
    <scope>NUCLEOTIDE SEQUENCE [LARGE SCALE GENOMIC DNA]</scope>
    <source>
        <strain evidence="1 2">LHW63015</strain>
    </source>
</reference>
<accession>A0A366M1G9</accession>
<dbReference type="Proteomes" id="UP000253303">
    <property type="component" value="Unassembled WGS sequence"/>
</dbReference>
<dbReference type="GO" id="GO:0019634">
    <property type="term" value="P:organic phosphonate metabolic process"/>
    <property type="evidence" value="ECO:0007669"/>
    <property type="project" value="InterPro"/>
</dbReference>
<dbReference type="EMBL" id="QMEY01000005">
    <property type="protein sequence ID" value="RBQ19282.1"/>
    <property type="molecule type" value="Genomic_DNA"/>
</dbReference>
<dbReference type="Pfam" id="PF06754">
    <property type="entry name" value="PhnG"/>
    <property type="match status" value="1"/>
</dbReference>
<protein>
    <submittedName>
        <fullName evidence="1">Phosphonate metabolism protein PhnG</fullName>
    </submittedName>
</protein>
<comment type="caution">
    <text evidence="1">The sequence shown here is derived from an EMBL/GenBank/DDBJ whole genome shotgun (WGS) entry which is preliminary data.</text>
</comment>
<evidence type="ECO:0000313" key="1">
    <source>
        <dbReference type="EMBL" id="RBQ19282.1"/>
    </source>
</evidence>